<accession>A0A8J4PN43</accession>
<sequence length="249" mass="28402">MKIVNVNEPPRFGLESRKRNKDVNTRKQKQLVKAEKLKKVASEIKKNPNTPINNHTLNILNSNNMNNINKNNNNSNIEKEAPQAGKPNLRNNKPFLIYGEDKDKNALFPSENDIDTEDSVYETSISVRYSSNGFQHELRNVTQEGSDLQKAIQASLNQEDAVILKNPHNEIEDDFVIFSPPKEEEKDLESWELVDECTPSSLVNLISTPYMNETDFPSLIKSQCKSIKKDETNPWNQSKTLLSCITQQS</sequence>
<evidence type="ECO:0000256" key="1">
    <source>
        <dbReference type="SAM" id="MobiDB-lite"/>
    </source>
</evidence>
<gene>
    <name evidence="2" type="ORF">CYY_008403</name>
</gene>
<reference evidence="2" key="1">
    <citation type="submission" date="2020-01" db="EMBL/GenBank/DDBJ databases">
        <title>Development of genomics and gene disruption for Polysphondylium violaceum indicates a role for the polyketide synthase stlB in stalk morphogenesis.</title>
        <authorList>
            <person name="Narita B."/>
            <person name="Kawabe Y."/>
            <person name="Kin K."/>
            <person name="Saito T."/>
            <person name="Gibbs R."/>
            <person name="Kuspa A."/>
            <person name="Muzny D."/>
            <person name="Queller D."/>
            <person name="Richards S."/>
            <person name="Strassman J."/>
            <person name="Sucgang R."/>
            <person name="Worley K."/>
            <person name="Schaap P."/>
        </authorList>
    </citation>
    <scope>NUCLEOTIDE SEQUENCE</scope>
    <source>
        <strain evidence="2">QSvi11</strain>
    </source>
</reference>
<dbReference type="AlphaFoldDB" id="A0A8J4PN43"/>
<comment type="caution">
    <text evidence="2">The sequence shown here is derived from an EMBL/GenBank/DDBJ whole genome shotgun (WGS) entry which is preliminary data.</text>
</comment>
<dbReference type="Proteomes" id="UP000695562">
    <property type="component" value="Unassembled WGS sequence"/>
</dbReference>
<feature type="region of interest" description="Disordered" evidence="1">
    <location>
        <begin position="1"/>
        <end position="37"/>
    </location>
</feature>
<name>A0A8J4PN43_9MYCE</name>
<evidence type="ECO:0000313" key="2">
    <source>
        <dbReference type="EMBL" id="KAF2070284.1"/>
    </source>
</evidence>
<dbReference type="EMBL" id="AJWJ01000514">
    <property type="protein sequence ID" value="KAF2070284.1"/>
    <property type="molecule type" value="Genomic_DNA"/>
</dbReference>
<evidence type="ECO:0000313" key="3">
    <source>
        <dbReference type="Proteomes" id="UP000695562"/>
    </source>
</evidence>
<protein>
    <submittedName>
        <fullName evidence="2">Uncharacterized protein</fullName>
    </submittedName>
</protein>
<feature type="compositionally biased region" description="Basic and acidic residues" evidence="1">
    <location>
        <begin position="14"/>
        <end position="25"/>
    </location>
</feature>
<dbReference type="OrthoDB" id="19751at2759"/>
<organism evidence="2 3">
    <name type="scientific">Polysphondylium violaceum</name>
    <dbReference type="NCBI Taxonomy" id="133409"/>
    <lineage>
        <taxon>Eukaryota</taxon>
        <taxon>Amoebozoa</taxon>
        <taxon>Evosea</taxon>
        <taxon>Eumycetozoa</taxon>
        <taxon>Dictyostelia</taxon>
        <taxon>Dictyosteliales</taxon>
        <taxon>Dictyosteliaceae</taxon>
        <taxon>Polysphondylium</taxon>
    </lineage>
</organism>
<keyword evidence="3" id="KW-1185">Reference proteome</keyword>
<proteinExistence type="predicted"/>